<comment type="similarity">
    <text evidence="1">Belongs to the proteasome subunit S5B/HSM3 family.</text>
</comment>
<reference evidence="3 4" key="1">
    <citation type="submission" date="2024-08" db="EMBL/GenBank/DDBJ databases">
        <authorList>
            <person name="Cucini C."/>
            <person name="Frati F."/>
        </authorList>
    </citation>
    <scope>NUCLEOTIDE SEQUENCE [LARGE SCALE GENOMIC DNA]</scope>
</reference>
<dbReference type="EMBL" id="CAXLJM020000057">
    <property type="protein sequence ID" value="CAL8118324.1"/>
    <property type="molecule type" value="Genomic_DNA"/>
</dbReference>
<name>A0ABP1R7Q4_9HEXA</name>
<gene>
    <name evidence="3" type="ORF">ODALV1_LOCUS18082</name>
</gene>
<evidence type="ECO:0000313" key="4">
    <source>
        <dbReference type="Proteomes" id="UP001642540"/>
    </source>
</evidence>
<dbReference type="InterPro" id="IPR016024">
    <property type="entry name" value="ARM-type_fold"/>
</dbReference>
<dbReference type="InterPro" id="IPR011989">
    <property type="entry name" value="ARM-like"/>
</dbReference>
<comment type="caution">
    <text evidence="3">The sequence shown here is derived from an EMBL/GenBank/DDBJ whole genome shotgun (WGS) entry which is preliminary data.</text>
</comment>
<dbReference type="Pfam" id="PF10508">
    <property type="entry name" value="Proteasom_PSMB"/>
    <property type="match status" value="1"/>
</dbReference>
<evidence type="ECO:0000256" key="1">
    <source>
        <dbReference type="ARBA" id="ARBA00006823"/>
    </source>
</evidence>
<accession>A0ABP1R7Q4</accession>
<protein>
    <recommendedName>
        <fullName evidence="2">26S proteasome non-ATPase regulatory subunit 5</fullName>
    </recommendedName>
</protein>
<dbReference type="InterPro" id="IPR019538">
    <property type="entry name" value="PSMD5"/>
</dbReference>
<dbReference type="PANTHER" id="PTHR13554:SF10">
    <property type="entry name" value="26S PROTEASOME NON-ATPASE REGULATORY SUBUNIT 5"/>
    <property type="match status" value="1"/>
</dbReference>
<organism evidence="3 4">
    <name type="scientific">Orchesella dallaii</name>
    <dbReference type="NCBI Taxonomy" id="48710"/>
    <lineage>
        <taxon>Eukaryota</taxon>
        <taxon>Metazoa</taxon>
        <taxon>Ecdysozoa</taxon>
        <taxon>Arthropoda</taxon>
        <taxon>Hexapoda</taxon>
        <taxon>Collembola</taxon>
        <taxon>Entomobryomorpha</taxon>
        <taxon>Entomobryoidea</taxon>
        <taxon>Orchesellidae</taxon>
        <taxon>Orchesellinae</taxon>
        <taxon>Orchesella</taxon>
    </lineage>
</organism>
<dbReference type="PANTHER" id="PTHR13554">
    <property type="entry name" value="26S PROTEASOME NON-ATPASE REGULATORY SUBUNIT 5-RELATED"/>
    <property type="match status" value="1"/>
</dbReference>
<proteinExistence type="inferred from homology"/>
<evidence type="ECO:0000313" key="3">
    <source>
        <dbReference type="EMBL" id="CAL8118324.1"/>
    </source>
</evidence>
<dbReference type="Proteomes" id="UP001642540">
    <property type="component" value="Unassembled WGS sequence"/>
</dbReference>
<keyword evidence="4" id="KW-1185">Reference proteome</keyword>
<evidence type="ECO:0000256" key="2">
    <source>
        <dbReference type="ARBA" id="ARBA00014933"/>
    </source>
</evidence>
<sequence length="509" mass="56062">MGSAETVETLVQKLAKSTDAAELTELVLSLKTALGHFTRSELAEKIVSNESLVETLFGCLSPDPEHEILVQNSCDILKQLMVIANPVDILTRYGKDMLEGLEQHPLPDVRILVIAQLDRCLETETATELLCNNHSGIILSAIRQHTYPDLSVAKQATRFLIKLAATKSGGELLVERESLEQFQNLIDSTNSRSPVRFRLFETLANLAVVSPELFSKVQASVNLAATLSDLAFDASDPLGNANALEILATLAGTPYGLEAVTGIGVVEKIERLTQELSTNPFSDLLFPGILKFIGKVGVNQLPPQRLSKIVLETVLRADLELSVVSVAIEALSYIGITREGKEFMFKKPETTECFKRARQIIENAPTEYRIRVIDAMTILFGSEEGKQVTLPHWFNILFPQISSLFDLVQLPFPDIRLSSLKFLTAVANLEWAQRHYLRTPGIVEFLTNRDVEPDKECLIAKYKIVCIIADSASAGTILSVENYGRLKIYKDQGPFYAAAQAAVATEGSS</sequence>
<dbReference type="SUPFAM" id="SSF48371">
    <property type="entry name" value="ARM repeat"/>
    <property type="match status" value="1"/>
</dbReference>
<dbReference type="Gene3D" id="1.25.10.10">
    <property type="entry name" value="Leucine-rich Repeat Variant"/>
    <property type="match status" value="1"/>
</dbReference>